<dbReference type="EMBL" id="JADIMK010000010">
    <property type="protein sequence ID" value="MBO8455043.1"/>
    <property type="molecule type" value="Genomic_DNA"/>
</dbReference>
<sequence length="161" mass="18840">MDYNKEERRYSVCLECGDEIHYGRQDRKFCCEACKNRYNNRKTRSSRNTRLRVMNALDRNYRLLDRLLKLGMDSLDLVELRHMGFEPSYVTSYRRLRCHDEFCCFDIRFIMTATKICSLSRLQSPFYKSAMSDGASSCRSNAGVENPGSVKKSVNSHSDDK</sequence>
<evidence type="ECO:0000313" key="2">
    <source>
        <dbReference type="EMBL" id="MBO8455043.1"/>
    </source>
</evidence>
<evidence type="ECO:0000256" key="1">
    <source>
        <dbReference type="SAM" id="MobiDB-lite"/>
    </source>
</evidence>
<name>A0A9D9MZ42_9BACT</name>
<protein>
    <submittedName>
        <fullName evidence="2">Uncharacterized protein</fullName>
    </submittedName>
</protein>
<feature type="compositionally biased region" description="Polar residues" evidence="1">
    <location>
        <begin position="152"/>
        <end position="161"/>
    </location>
</feature>
<organism evidence="2 3">
    <name type="scientific">Candidatus Cryptobacteroides intestinigallinarum</name>
    <dbReference type="NCBI Taxonomy" id="2840767"/>
    <lineage>
        <taxon>Bacteria</taxon>
        <taxon>Pseudomonadati</taxon>
        <taxon>Bacteroidota</taxon>
        <taxon>Bacteroidia</taxon>
        <taxon>Bacteroidales</taxon>
        <taxon>Candidatus Cryptobacteroides</taxon>
    </lineage>
</organism>
<feature type="region of interest" description="Disordered" evidence="1">
    <location>
        <begin position="134"/>
        <end position="161"/>
    </location>
</feature>
<dbReference type="AlphaFoldDB" id="A0A9D9MZ42"/>
<evidence type="ECO:0000313" key="3">
    <source>
        <dbReference type="Proteomes" id="UP000823617"/>
    </source>
</evidence>
<proteinExistence type="predicted"/>
<accession>A0A9D9MZ42</accession>
<reference evidence="2" key="2">
    <citation type="journal article" date="2021" name="PeerJ">
        <title>Extensive microbial diversity within the chicken gut microbiome revealed by metagenomics and culture.</title>
        <authorList>
            <person name="Gilroy R."/>
            <person name="Ravi A."/>
            <person name="Getino M."/>
            <person name="Pursley I."/>
            <person name="Horton D.L."/>
            <person name="Alikhan N.F."/>
            <person name="Baker D."/>
            <person name="Gharbi K."/>
            <person name="Hall N."/>
            <person name="Watson M."/>
            <person name="Adriaenssens E.M."/>
            <person name="Foster-Nyarko E."/>
            <person name="Jarju S."/>
            <person name="Secka A."/>
            <person name="Antonio M."/>
            <person name="Oren A."/>
            <person name="Chaudhuri R.R."/>
            <person name="La Ragione R."/>
            <person name="Hildebrand F."/>
            <person name="Pallen M.J."/>
        </authorList>
    </citation>
    <scope>NUCLEOTIDE SEQUENCE</scope>
    <source>
        <strain evidence="2">B1-3475</strain>
    </source>
</reference>
<comment type="caution">
    <text evidence="2">The sequence shown here is derived from an EMBL/GenBank/DDBJ whole genome shotgun (WGS) entry which is preliminary data.</text>
</comment>
<dbReference type="Proteomes" id="UP000823617">
    <property type="component" value="Unassembled WGS sequence"/>
</dbReference>
<gene>
    <name evidence="2" type="ORF">IAC08_01390</name>
</gene>
<reference evidence="2" key="1">
    <citation type="submission" date="2020-10" db="EMBL/GenBank/DDBJ databases">
        <authorList>
            <person name="Gilroy R."/>
        </authorList>
    </citation>
    <scope>NUCLEOTIDE SEQUENCE</scope>
    <source>
        <strain evidence="2">B1-3475</strain>
    </source>
</reference>